<proteinExistence type="predicted"/>
<dbReference type="Proteomes" id="UP001365405">
    <property type="component" value="Unassembled WGS sequence"/>
</dbReference>
<name>A0ABU9CIX0_9BURK</name>
<dbReference type="Pfam" id="PF04972">
    <property type="entry name" value="BON"/>
    <property type="match status" value="2"/>
</dbReference>
<dbReference type="InterPro" id="IPR051686">
    <property type="entry name" value="Lipoprotein_DolP"/>
</dbReference>
<keyword evidence="1" id="KW-0732">Signal</keyword>
<dbReference type="Gene3D" id="3.40.1520.20">
    <property type="match status" value="1"/>
</dbReference>
<keyword evidence="4" id="KW-1185">Reference proteome</keyword>
<evidence type="ECO:0000313" key="4">
    <source>
        <dbReference type="Proteomes" id="UP001365405"/>
    </source>
</evidence>
<dbReference type="PROSITE" id="PS51257">
    <property type="entry name" value="PROKAR_LIPOPROTEIN"/>
    <property type="match status" value="1"/>
</dbReference>
<gene>
    <name evidence="3" type="ORF">AACH10_16185</name>
</gene>
<dbReference type="SMART" id="SM00749">
    <property type="entry name" value="BON"/>
    <property type="match status" value="2"/>
</dbReference>
<evidence type="ECO:0000256" key="1">
    <source>
        <dbReference type="SAM" id="SignalP"/>
    </source>
</evidence>
<feature type="domain" description="BON" evidence="2">
    <location>
        <begin position="58"/>
        <end position="125"/>
    </location>
</feature>
<dbReference type="PANTHER" id="PTHR34606">
    <property type="entry name" value="BON DOMAIN-CONTAINING PROTEIN"/>
    <property type="match status" value="1"/>
</dbReference>
<dbReference type="PROSITE" id="PS50914">
    <property type="entry name" value="BON"/>
    <property type="match status" value="2"/>
</dbReference>
<protein>
    <submittedName>
        <fullName evidence="3">BON domain-containing protein</fullName>
    </submittedName>
</protein>
<organism evidence="3 4">
    <name type="scientific">Pseudaquabacterium inlustre</name>
    <dbReference type="NCBI Taxonomy" id="2984192"/>
    <lineage>
        <taxon>Bacteria</taxon>
        <taxon>Pseudomonadati</taxon>
        <taxon>Pseudomonadota</taxon>
        <taxon>Betaproteobacteria</taxon>
        <taxon>Burkholderiales</taxon>
        <taxon>Sphaerotilaceae</taxon>
        <taxon>Pseudaquabacterium</taxon>
    </lineage>
</organism>
<evidence type="ECO:0000259" key="2">
    <source>
        <dbReference type="PROSITE" id="PS50914"/>
    </source>
</evidence>
<dbReference type="PANTHER" id="PTHR34606:SF15">
    <property type="entry name" value="BON DOMAIN-CONTAINING PROTEIN"/>
    <property type="match status" value="1"/>
</dbReference>
<dbReference type="RefSeq" id="WP_341411488.1">
    <property type="nucleotide sequence ID" value="NZ_JBBUTH010000008.1"/>
</dbReference>
<dbReference type="InterPro" id="IPR014004">
    <property type="entry name" value="Transpt-assoc_nodulatn_dom_bac"/>
</dbReference>
<dbReference type="EMBL" id="JBBUTH010000008">
    <property type="protein sequence ID" value="MEK8051791.1"/>
    <property type="molecule type" value="Genomic_DNA"/>
</dbReference>
<dbReference type="InterPro" id="IPR007055">
    <property type="entry name" value="BON_dom"/>
</dbReference>
<comment type="caution">
    <text evidence="3">The sequence shown here is derived from an EMBL/GenBank/DDBJ whole genome shotgun (WGS) entry which is preliminary data.</text>
</comment>
<reference evidence="3 4" key="1">
    <citation type="submission" date="2024-04" db="EMBL/GenBank/DDBJ databases">
        <title>Novel species of the genus Ideonella isolated from streams.</title>
        <authorList>
            <person name="Lu H."/>
        </authorList>
    </citation>
    <scope>NUCLEOTIDE SEQUENCE [LARGE SCALE GENOMIC DNA]</scope>
    <source>
        <strain evidence="3 4">DXS22W</strain>
    </source>
</reference>
<evidence type="ECO:0000313" key="3">
    <source>
        <dbReference type="EMBL" id="MEK8051791.1"/>
    </source>
</evidence>
<accession>A0ABU9CIX0</accession>
<sequence>MTRLTTDLPRALRLTALMAALAGSVLAAGCAAPILVGGAMVGTAFAVTDRRTGGAQVEDEAIELKTITRVREAIGERGHVNATSYNRSVLITGEVPSEADKQAVEQAIARIENVRSTVNELALVGNSSLTSRTNDGVLTSKVKATFIDAKDLQSNAIKVVTERGTVYLMGIVTEREAARAAELARSVGGVTKVVRVFQVISEAELAQIQPPAKK</sequence>
<feature type="domain" description="BON" evidence="2">
    <location>
        <begin position="134"/>
        <end position="201"/>
    </location>
</feature>
<feature type="signal peptide" evidence="1">
    <location>
        <begin position="1"/>
        <end position="27"/>
    </location>
</feature>
<feature type="chain" id="PRO_5047535769" evidence="1">
    <location>
        <begin position="28"/>
        <end position="214"/>
    </location>
</feature>